<evidence type="ECO:0000313" key="3">
    <source>
        <dbReference type="Proteomes" id="UP000188929"/>
    </source>
</evidence>
<name>A0A1V2I3R4_9ACTN</name>
<dbReference type="Proteomes" id="UP000188929">
    <property type="component" value="Unassembled WGS sequence"/>
</dbReference>
<reference evidence="3" key="1">
    <citation type="submission" date="2016-10" db="EMBL/GenBank/DDBJ databases">
        <title>Frankia sp. NRRL B-16386 Genome sequencing.</title>
        <authorList>
            <person name="Ghodhbane-Gtari F."/>
            <person name="Swanson E."/>
            <person name="Gueddou A."/>
            <person name="Hezbri K."/>
            <person name="Ktari K."/>
            <person name="Nouioui I."/>
            <person name="Morris K."/>
            <person name="Simpson S."/>
            <person name="Abebe-Akele F."/>
            <person name="Thomas K."/>
            <person name="Gtari M."/>
            <person name="Tisa L.S."/>
        </authorList>
    </citation>
    <scope>NUCLEOTIDE SEQUENCE [LARGE SCALE GENOMIC DNA]</scope>
    <source>
        <strain evidence="3">NRRL B-16386</strain>
    </source>
</reference>
<evidence type="ECO:0000256" key="1">
    <source>
        <dbReference type="SAM" id="MobiDB-lite"/>
    </source>
</evidence>
<feature type="compositionally biased region" description="Pro residues" evidence="1">
    <location>
        <begin position="322"/>
        <end position="343"/>
    </location>
</feature>
<protein>
    <submittedName>
        <fullName evidence="2">Uncharacterized protein</fullName>
    </submittedName>
</protein>
<sequence>MTAGVIVRPLTGDMGHGGTDGGTIVRLTAELEATAVARWYRAARFRPDPARRDTGGPLQRLNWQTRIRYYETLVEFLDASEGSIDGLARDALAAAAGQRRPSTLYYLVSPRSPGSLAGTLRATAAARLYERRHGERVLDLLVTETKVWSYWPHREGWLETLDDLAVVDRWLAAASLVRVVADWAVCSRPLAIVSGFAPPLAAVEDLLTLADPGNERPTGPDGDGSGGDARLTEVTCLLTTVVRTALGASGIGPGFVLGAVHRRLAALVTRAPAHSEKITTDAVDLLTQLEHLLPGLPAEERHRMSDELTPRLRAVLDQLTRPDPPGPSDPPGPEGRPPGPPGDGEPDGPGERADGEDR</sequence>
<dbReference type="STRING" id="1834516.BL253_29320"/>
<evidence type="ECO:0000313" key="2">
    <source>
        <dbReference type="EMBL" id="ONH24808.1"/>
    </source>
</evidence>
<comment type="caution">
    <text evidence="2">The sequence shown here is derived from an EMBL/GenBank/DDBJ whole genome shotgun (WGS) entry which is preliminary data.</text>
</comment>
<accession>A0A1V2I3R4</accession>
<keyword evidence="3" id="KW-1185">Reference proteome</keyword>
<gene>
    <name evidence="2" type="ORF">BL253_29320</name>
</gene>
<dbReference type="AlphaFoldDB" id="A0A1V2I3R4"/>
<feature type="compositionally biased region" description="Basic and acidic residues" evidence="1">
    <location>
        <begin position="349"/>
        <end position="358"/>
    </location>
</feature>
<feature type="region of interest" description="Disordered" evidence="1">
    <location>
        <begin position="316"/>
        <end position="358"/>
    </location>
</feature>
<dbReference type="EMBL" id="MOMC01000067">
    <property type="protein sequence ID" value="ONH24808.1"/>
    <property type="molecule type" value="Genomic_DNA"/>
</dbReference>
<organism evidence="2 3">
    <name type="scientific">Pseudofrankia asymbiotica</name>
    <dbReference type="NCBI Taxonomy" id="1834516"/>
    <lineage>
        <taxon>Bacteria</taxon>
        <taxon>Bacillati</taxon>
        <taxon>Actinomycetota</taxon>
        <taxon>Actinomycetes</taxon>
        <taxon>Frankiales</taxon>
        <taxon>Frankiaceae</taxon>
        <taxon>Pseudofrankia</taxon>
    </lineage>
</organism>
<proteinExistence type="predicted"/>